<comment type="caution">
    <text evidence="3">The sequence shown here is derived from an EMBL/GenBank/DDBJ whole genome shotgun (WGS) entry which is preliminary data.</text>
</comment>
<evidence type="ECO:0000259" key="2">
    <source>
        <dbReference type="Pfam" id="PF09791"/>
    </source>
</evidence>
<dbReference type="AlphaFoldDB" id="A0AAV9IQA4"/>
<evidence type="ECO:0000313" key="3">
    <source>
        <dbReference type="EMBL" id="KAK4534203.1"/>
    </source>
</evidence>
<proteinExistence type="predicted"/>
<reference evidence="3 4" key="1">
    <citation type="submission" date="2022-07" db="EMBL/GenBank/DDBJ databases">
        <title>Genome-wide signatures of adaptation to extreme environments.</title>
        <authorList>
            <person name="Cho C.H."/>
            <person name="Yoon H.S."/>
        </authorList>
    </citation>
    <scope>NUCLEOTIDE SEQUENCE [LARGE SCALE GENOMIC DNA]</scope>
    <source>
        <strain evidence="3 4">DBV 063 E5</strain>
    </source>
</reference>
<gene>
    <name evidence="3" type="ORF">CDCA_CDCA01G0228</name>
</gene>
<dbReference type="Pfam" id="PF09791">
    <property type="entry name" value="Oxidored-like"/>
    <property type="match status" value="1"/>
</dbReference>
<dbReference type="Proteomes" id="UP001301350">
    <property type="component" value="Unassembled WGS sequence"/>
</dbReference>
<dbReference type="InterPro" id="IPR019180">
    <property type="entry name" value="Oxidoreductase-like_N"/>
</dbReference>
<sequence length="116" mass="13171">MRCIVTAVARFGVWKRRAVWRGRRFRASLAMGDATQDASEREQLAQSAPAKAVPGTSQDAPWTPTTSRPAPPAEPEPYECCGNGCDNCVWTVYFEKLAEYERLKQLEEERREQGRH</sequence>
<feature type="domain" description="Oxidoreductase-like" evidence="2">
    <location>
        <begin position="68"/>
        <end position="104"/>
    </location>
</feature>
<evidence type="ECO:0000313" key="4">
    <source>
        <dbReference type="Proteomes" id="UP001301350"/>
    </source>
</evidence>
<evidence type="ECO:0000256" key="1">
    <source>
        <dbReference type="SAM" id="MobiDB-lite"/>
    </source>
</evidence>
<dbReference type="InterPro" id="IPR039251">
    <property type="entry name" value="OXLD1"/>
</dbReference>
<name>A0AAV9IQA4_CYACA</name>
<organism evidence="3 4">
    <name type="scientific">Cyanidium caldarium</name>
    <name type="common">Red alga</name>
    <dbReference type="NCBI Taxonomy" id="2771"/>
    <lineage>
        <taxon>Eukaryota</taxon>
        <taxon>Rhodophyta</taxon>
        <taxon>Bangiophyceae</taxon>
        <taxon>Cyanidiales</taxon>
        <taxon>Cyanidiaceae</taxon>
        <taxon>Cyanidium</taxon>
    </lineage>
</organism>
<dbReference type="PANTHER" id="PTHR21193:SF3">
    <property type="entry name" value="OXIDOREDUCTASE-LIKE DOMAIN-CONTAINING PROTEIN 1"/>
    <property type="match status" value="1"/>
</dbReference>
<protein>
    <recommendedName>
        <fullName evidence="2">Oxidoreductase-like domain-containing protein</fullName>
    </recommendedName>
</protein>
<keyword evidence="4" id="KW-1185">Reference proteome</keyword>
<dbReference type="EMBL" id="JANCYW010000001">
    <property type="protein sequence ID" value="KAK4534203.1"/>
    <property type="molecule type" value="Genomic_DNA"/>
</dbReference>
<dbReference type="PANTHER" id="PTHR21193">
    <property type="entry name" value="OXIDOREDUCTASE-LIKE DOMAIN-CONTAINING PROTEIN 1"/>
    <property type="match status" value="1"/>
</dbReference>
<accession>A0AAV9IQA4</accession>
<feature type="region of interest" description="Disordered" evidence="1">
    <location>
        <begin position="31"/>
        <end position="76"/>
    </location>
</feature>